<proteinExistence type="predicted"/>
<evidence type="ECO:0000313" key="3">
    <source>
        <dbReference type="Proteomes" id="UP000785679"/>
    </source>
</evidence>
<evidence type="ECO:0008006" key="4">
    <source>
        <dbReference type="Google" id="ProtNLM"/>
    </source>
</evidence>
<evidence type="ECO:0000256" key="1">
    <source>
        <dbReference type="SAM" id="Phobius"/>
    </source>
</evidence>
<keyword evidence="1" id="KW-0472">Membrane</keyword>
<protein>
    <recommendedName>
        <fullName evidence="4">Transmembrane protein</fullName>
    </recommendedName>
</protein>
<keyword evidence="1" id="KW-1133">Transmembrane helix</keyword>
<dbReference type="EMBL" id="RRYP01010846">
    <property type="protein sequence ID" value="TNV78125.1"/>
    <property type="molecule type" value="Genomic_DNA"/>
</dbReference>
<gene>
    <name evidence="2" type="ORF">FGO68_gene7040</name>
</gene>
<feature type="transmembrane region" description="Helical" evidence="1">
    <location>
        <begin position="81"/>
        <end position="106"/>
    </location>
</feature>
<dbReference type="AlphaFoldDB" id="A0A8J8T176"/>
<name>A0A8J8T176_HALGN</name>
<dbReference type="Proteomes" id="UP000785679">
    <property type="component" value="Unassembled WGS sequence"/>
</dbReference>
<keyword evidence="3" id="KW-1185">Reference proteome</keyword>
<keyword evidence="1" id="KW-0812">Transmembrane</keyword>
<sequence length="173" mass="20061">MGSKAFHSRLNLTLQSLVNKLDIIDLLLTSIYQICYFQKFIIALQTVLKDKSFGLFRQSVVSLPLQELPQLLPNCHIEVLLILYVLLLTLEIAFLLIEHVLALAFFELSPQLLNFQSQIYVIYVLFERWREDLLTLQKLPIVLNPSLLPIPIYSIRRFHILQMLGLLLCSVLL</sequence>
<evidence type="ECO:0000313" key="2">
    <source>
        <dbReference type="EMBL" id="TNV78125.1"/>
    </source>
</evidence>
<reference evidence="2" key="1">
    <citation type="submission" date="2019-06" db="EMBL/GenBank/DDBJ databases">
        <authorList>
            <person name="Zheng W."/>
        </authorList>
    </citation>
    <scope>NUCLEOTIDE SEQUENCE</scope>
    <source>
        <strain evidence="2">QDHG01</strain>
    </source>
</reference>
<accession>A0A8J8T176</accession>
<organism evidence="2 3">
    <name type="scientific">Halteria grandinella</name>
    <dbReference type="NCBI Taxonomy" id="5974"/>
    <lineage>
        <taxon>Eukaryota</taxon>
        <taxon>Sar</taxon>
        <taxon>Alveolata</taxon>
        <taxon>Ciliophora</taxon>
        <taxon>Intramacronucleata</taxon>
        <taxon>Spirotrichea</taxon>
        <taxon>Stichotrichia</taxon>
        <taxon>Sporadotrichida</taxon>
        <taxon>Halteriidae</taxon>
        <taxon>Halteria</taxon>
    </lineage>
</organism>
<comment type="caution">
    <text evidence="2">The sequence shown here is derived from an EMBL/GenBank/DDBJ whole genome shotgun (WGS) entry which is preliminary data.</text>
</comment>